<dbReference type="InterPro" id="IPR050542">
    <property type="entry name" value="Glycosyl_Hydrlase18_Chitinase"/>
</dbReference>
<dbReference type="GO" id="GO:0006032">
    <property type="term" value="P:chitin catabolic process"/>
    <property type="evidence" value="ECO:0007669"/>
    <property type="project" value="UniProtKB-KW"/>
</dbReference>
<dbReference type="InParanoid" id="A0A1D2VG37"/>
<dbReference type="InterPro" id="IPR017853">
    <property type="entry name" value="GH"/>
</dbReference>
<feature type="domain" description="GH18" evidence="13">
    <location>
        <begin position="25"/>
        <end position="320"/>
    </location>
</feature>
<dbReference type="GeneID" id="30963109"/>
<evidence type="ECO:0000256" key="2">
    <source>
        <dbReference type="ARBA" id="ARBA00012729"/>
    </source>
</evidence>
<evidence type="ECO:0000313" key="14">
    <source>
        <dbReference type="EMBL" id="ODV60473.1"/>
    </source>
</evidence>
<dbReference type="InterPro" id="IPR001223">
    <property type="entry name" value="Glyco_hydro18_cat"/>
</dbReference>
<dbReference type="Proteomes" id="UP000095038">
    <property type="component" value="Unassembled WGS sequence"/>
</dbReference>
<keyword evidence="3" id="KW-0147">Chitin-binding</keyword>
<feature type="compositionally biased region" description="Low complexity" evidence="11">
    <location>
        <begin position="321"/>
        <end position="362"/>
    </location>
</feature>
<evidence type="ECO:0000259" key="13">
    <source>
        <dbReference type="PROSITE" id="PS51910"/>
    </source>
</evidence>
<gene>
    <name evidence="14" type="ORF">ASCRUDRAFT_17269</name>
</gene>
<sequence length="362" mass="39743">LPISTFILLSLFQLSSAAFDLNAKDNMILFWGQNSKSTDTSQQRLKYYCDPRNVDMVIISFISQFPFGSSSNAPTLNFANACDSSSSFNNGLLKCDEIAQDISYCQNLGIPILLSLGGSAGGESYGFDSDDEAAEFALTLWNLFGEGESNTRPFGDAVIDGFDLDIENKDQTGYPTLVSELRSYFKSSLKKYYISATPQCPYPDESLGDVLIQSDIDFALIQFYNNYCNIGTDYFNFDQWVQNIQNFNNKDIKLYLTLAAAESAASFGYVSSSIVAQTLDQISSYSSFGGVSLWDASQAYTNQENGLNFVQQVNAYLKSNQQSPSQPQSQSQPTISSDYSLDSTSTITPPSSSSFSPISTDS</sequence>
<dbReference type="Gene3D" id="3.20.20.80">
    <property type="entry name" value="Glycosidases"/>
    <property type="match status" value="1"/>
</dbReference>
<dbReference type="SUPFAM" id="SSF51445">
    <property type="entry name" value="(Trans)glycosidases"/>
    <property type="match status" value="1"/>
</dbReference>
<feature type="non-terminal residue" evidence="14">
    <location>
        <position position="362"/>
    </location>
</feature>
<keyword evidence="12" id="KW-0732">Signal</keyword>
<protein>
    <recommendedName>
        <fullName evidence="2">chitinase</fullName>
        <ecNumber evidence="2">3.2.1.14</ecNumber>
    </recommendedName>
</protein>
<feature type="signal peptide" evidence="12">
    <location>
        <begin position="1"/>
        <end position="17"/>
    </location>
</feature>
<evidence type="ECO:0000256" key="9">
    <source>
        <dbReference type="RuleBase" id="RU000489"/>
    </source>
</evidence>
<dbReference type="CDD" id="cd02877">
    <property type="entry name" value="GH18_hevamine_XipI_class_III"/>
    <property type="match status" value="1"/>
</dbReference>
<keyword evidence="4 9" id="KW-0378">Hydrolase</keyword>
<proteinExistence type="inferred from homology"/>
<dbReference type="PROSITE" id="PS51910">
    <property type="entry name" value="GH18_2"/>
    <property type="match status" value="1"/>
</dbReference>
<dbReference type="GO" id="GO:0008843">
    <property type="term" value="F:endochitinase activity"/>
    <property type="evidence" value="ECO:0007669"/>
    <property type="project" value="UniProtKB-EC"/>
</dbReference>
<dbReference type="InterPro" id="IPR045321">
    <property type="entry name" value="Cts1-like"/>
</dbReference>
<keyword evidence="8" id="KW-0624">Polysaccharide degradation</keyword>
<dbReference type="GO" id="GO:0005576">
    <property type="term" value="C:extracellular region"/>
    <property type="evidence" value="ECO:0007669"/>
    <property type="project" value="TreeGrafter"/>
</dbReference>
<evidence type="ECO:0000256" key="10">
    <source>
        <dbReference type="RuleBase" id="RU004453"/>
    </source>
</evidence>
<feature type="non-terminal residue" evidence="14">
    <location>
        <position position="1"/>
    </location>
</feature>
<dbReference type="RefSeq" id="XP_020046780.1">
    <property type="nucleotide sequence ID" value="XM_020189473.1"/>
</dbReference>
<dbReference type="Pfam" id="PF00704">
    <property type="entry name" value="Glyco_hydro_18"/>
    <property type="match status" value="1"/>
</dbReference>
<keyword evidence="15" id="KW-1185">Reference proteome</keyword>
<name>A0A1D2VG37_9ASCO</name>
<keyword evidence="7 9" id="KW-0326">Glycosidase</keyword>
<dbReference type="OrthoDB" id="6020543at2759"/>
<evidence type="ECO:0000256" key="7">
    <source>
        <dbReference type="ARBA" id="ARBA00023295"/>
    </source>
</evidence>
<dbReference type="FunCoup" id="A0A1D2VG37">
    <property type="interactions" value="155"/>
</dbReference>
<dbReference type="AlphaFoldDB" id="A0A1D2VG37"/>
<reference evidence="15" key="1">
    <citation type="submission" date="2016-05" db="EMBL/GenBank/DDBJ databases">
        <title>Comparative genomics of biotechnologically important yeasts.</title>
        <authorList>
            <consortium name="DOE Joint Genome Institute"/>
            <person name="Riley R."/>
            <person name="Haridas S."/>
            <person name="Wolfe K.H."/>
            <person name="Lopes M.R."/>
            <person name="Hittinger C.T."/>
            <person name="Goker M."/>
            <person name="Salamov A."/>
            <person name="Wisecaver J."/>
            <person name="Long T.M."/>
            <person name="Aerts A.L."/>
            <person name="Barry K."/>
            <person name="Choi C."/>
            <person name="Clum A."/>
            <person name="Coughlan A.Y."/>
            <person name="Deshpande S."/>
            <person name="Douglass A.P."/>
            <person name="Hanson S.J."/>
            <person name="Klenk H.-P."/>
            <person name="Labutti K."/>
            <person name="Lapidus A."/>
            <person name="Lindquist E."/>
            <person name="Lipzen A."/>
            <person name="Meier-Kolthoff J.P."/>
            <person name="Ohm R.A."/>
            <person name="Otillar R.P."/>
            <person name="Pangilinan J."/>
            <person name="Peng Y."/>
            <person name="Rokas A."/>
            <person name="Rosa C.A."/>
            <person name="Scheuner C."/>
            <person name="Sibirny A.A."/>
            <person name="Slot J.C."/>
            <person name="Stielow J.B."/>
            <person name="Sun H."/>
            <person name="Kurtzman C.P."/>
            <person name="Blackwell M."/>
            <person name="Grigoriev I.V."/>
            <person name="Jeffries T.W."/>
        </authorList>
    </citation>
    <scope>NUCLEOTIDE SEQUENCE [LARGE SCALE GENOMIC DNA]</scope>
    <source>
        <strain evidence="15">DSM 1968</strain>
    </source>
</reference>
<evidence type="ECO:0000313" key="15">
    <source>
        <dbReference type="Proteomes" id="UP000095038"/>
    </source>
</evidence>
<comment type="similarity">
    <text evidence="10">Belongs to the glycosyl hydrolase 18 family.</text>
</comment>
<keyword evidence="6" id="KW-0119">Carbohydrate metabolism</keyword>
<evidence type="ECO:0000256" key="11">
    <source>
        <dbReference type="SAM" id="MobiDB-lite"/>
    </source>
</evidence>
<dbReference type="EC" id="3.2.1.14" evidence="2"/>
<evidence type="ECO:0000256" key="1">
    <source>
        <dbReference type="ARBA" id="ARBA00000822"/>
    </source>
</evidence>
<feature type="region of interest" description="Disordered" evidence="11">
    <location>
        <begin position="320"/>
        <end position="362"/>
    </location>
</feature>
<evidence type="ECO:0000256" key="8">
    <source>
        <dbReference type="ARBA" id="ARBA00023326"/>
    </source>
</evidence>
<evidence type="ECO:0000256" key="3">
    <source>
        <dbReference type="ARBA" id="ARBA00022669"/>
    </source>
</evidence>
<dbReference type="PANTHER" id="PTHR45708">
    <property type="entry name" value="ENDOCHITINASE"/>
    <property type="match status" value="1"/>
</dbReference>
<dbReference type="InterPro" id="IPR001579">
    <property type="entry name" value="Glyco_hydro_18_chit_AS"/>
</dbReference>
<keyword evidence="5" id="KW-0146">Chitin degradation</keyword>
<comment type="catalytic activity">
    <reaction evidence="1">
        <text>Random endo-hydrolysis of N-acetyl-beta-D-glucosaminide (1-&gt;4)-beta-linkages in chitin and chitodextrins.</text>
        <dbReference type="EC" id="3.2.1.14"/>
    </reaction>
</comment>
<evidence type="ECO:0000256" key="12">
    <source>
        <dbReference type="SAM" id="SignalP"/>
    </source>
</evidence>
<dbReference type="PANTHER" id="PTHR45708:SF49">
    <property type="entry name" value="ENDOCHITINASE"/>
    <property type="match status" value="1"/>
</dbReference>
<accession>A0A1D2VG37</accession>
<evidence type="ECO:0000256" key="6">
    <source>
        <dbReference type="ARBA" id="ARBA00023277"/>
    </source>
</evidence>
<organism evidence="14 15">
    <name type="scientific">Ascoidea rubescens DSM 1968</name>
    <dbReference type="NCBI Taxonomy" id="1344418"/>
    <lineage>
        <taxon>Eukaryota</taxon>
        <taxon>Fungi</taxon>
        <taxon>Dikarya</taxon>
        <taxon>Ascomycota</taxon>
        <taxon>Saccharomycotina</taxon>
        <taxon>Saccharomycetes</taxon>
        <taxon>Ascoideaceae</taxon>
        <taxon>Ascoidea</taxon>
    </lineage>
</organism>
<evidence type="ECO:0000256" key="4">
    <source>
        <dbReference type="ARBA" id="ARBA00022801"/>
    </source>
</evidence>
<evidence type="ECO:0000256" key="5">
    <source>
        <dbReference type="ARBA" id="ARBA00023024"/>
    </source>
</evidence>
<dbReference type="EMBL" id="KV454482">
    <property type="protein sequence ID" value="ODV60473.1"/>
    <property type="molecule type" value="Genomic_DNA"/>
</dbReference>
<dbReference type="GO" id="GO:0000272">
    <property type="term" value="P:polysaccharide catabolic process"/>
    <property type="evidence" value="ECO:0007669"/>
    <property type="project" value="UniProtKB-KW"/>
</dbReference>
<feature type="chain" id="PRO_5008910442" description="chitinase" evidence="12">
    <location>
        <begin position="18"/>
        <end position="362"/>
    </location>
</feature>
<dbReference type="STRING" id="1344418.A0A1D2VG37"/>
<dbReference type="GO" id="GO:0008061">
    <property type="term" value="F:chitin binding"/>
    <property type="evidence" value="ECO:0007669"/>
    <property type="project" value="UniProtKB-KW"/>
</dbReference>
<dbReference type="PROSITE" id="PS01095">
    <property type="entry name" value="GH18_1"/>
    <property type="match status" value="1"/>
</dbReference>